<name>A0A242NTF0_9GAMM</name>
<evidence type="ECO:0000313" key="2">
    <source>
        <dbReference type="Proteomes" id="UP000194968"/>
    </source>
</evidence>
<dbReference type="AlphaFoldDB" id="A0A242NTF0"/>
<organism evidence="1 2">
    <name type="scientific">Gilliamella apis</name>
    <dbReference type="NCBI Taxonomy" id="1970738"/>
    <lineage>
        <taxon>Bacteria</taxon>
        <taxon>Pseudomonadati</taxon>
        <taxon>Pseudomonadota</taxon>
        <taxon>Gammaproteobacteria</taxon>
        <taxon>Orbales</taxon>
        <taxon>Orbaceae</taxon>
        <taxon>Gilliamella</taxon>
    </lineage>
</organism>
<gene>
    <name evidence="1" type="ORF">B6D06_08945</name>
</gene>
<comment type="caution">
    <text evidence="1">The sequence shown here is derived from an EMBL/GenBank/DDBJ whole genome shotgun (WGS) entry which is preliminary data.</text>
</comment>
<dbReference type="RefSeq" id="WP_086320899.1">
    <property type="nucleotide sequence ID" value="NZ_NASD01000008.1"/>
</dbReference>
<dbReference type="SUPFAM" id="SSF55804">
    <property type="entry name" value="Phoshotransferase/anion transport protein"/>
    <property type="match status" value="1"/>
</dbReference>
<dbReference type="OrthoDB" id="6628642at2"/>
<protein>
    <recommendedName>
        <fullName evidence="3">PTS EIIA type-2 domain-containing protein</fullName>
    </recommendedName>
</protein>
<evidence type="ECO:0008006" key="3">
    <source>
        <dbReference type="Google" id="ProtNLM"/>
    </source>
</evidence>
<accession>A0A242NTF0</accession>
<dbReference type="EMBL" id="NASK01000100">
    <property type="protein sequence ID" value="OTQ48823.1"/>
    <property type="molecule type" value="Genomic_DNA"/>
</dbReference>
<dbReference type="Proteomes" id="UP000194968">
    <property type="component" value="Unassembled WGS sequence"/>
</dbReference>
<dbReference type="InterPro" id="IPR016152">
    <property type="entry name" value="PTrfase/Anion_transptr"/>
</dbReference>
<proteinExistence type="predicted"/>
<sequence>MLARKTVQLFNRLSNKIAHVIFLLAISKDEYEDAMRIYNLVVNFVKERSTKRLLNSRNFDDFQAIVKDSFGRLS</sequence>
<reference evidence="1 2" key="1">
    <citation type="submission" date="2017-03" db="EMBL/GenBank/DDBJ databases">
        <title>Comparative genomics of honeybee gut symbionts reveal geographically distinct and subgroup specific antibiotic resistance.</title>
        <authorList>
            <person name="Ludvigsen J."/>
            <person name="Porcellato D."/>
            <person name="Labee-Lund T.M."/>
            <person name="Amdam G.V."/>
            <person name="Rudi K."/>
        </authorList>
    </citation>
    <scope>NUCLEOTIDE SEQUENCE [LARGE SCALE GENOMIC DNA]</scope>
    <source>
        <strain evidence="1 2">A-4-12</strain>
    </source>
</reference>
<evidence type="ECO:0000313" key="1">
    <source>
        <dbReference type="EMBL" id="OTQ48823.1"/>
    </source>
</evidence>